<comment type="caution">
    <text evidence="4">The sequence shown here is derived from an EMBL/GenBank/DDBJ whole genome shotgun (WGS) entry which is preliminary data.</text>
</comment>
<dbReference type="PANTHER" id="PTHR37293">
    <property type="entry name" value="PHAGE REPLICATION PROTEIN-RELATED"/>
    <property type="match status" value="1"/>
</dbReference>
<evidence type="ECO:0000256" key="1">
    <source>
        <dbReference type="ARBA" id="ARBA00093462"/>
    </source>
</evidence>
<feature type="domain" description="DnaB/C C-terminal" evidence="3">
    <location>
        <begin position="248"/>
        <end position="308"/>
    </location>
</feature>
<proteinExistence type="inferred from homology"/>
<comment type="similarity">
    <text evidence="1">Belongs to the DnaB/DnaD family.</text>
</comment>
<dbReference type="InterPro" id="IPR017019">
    <property type="entry name" value="DNA_replication_prd_bac"/>
</dbReference>
<dbReference type="Pfam" id="PF07261">
    <property type="entry name" value="DnaB_2"/>
    <property type="match status" value="2"/>
</dbReference>
<dbReference type="PANTHER" id="PTHR37293:SF5">
    <property type="entry name" value="DNA REPLICATION PROTEIN"/>
    <property type="match status" value="1"/>
</dbReference>
<dbReference type="InterPro" id="IPR034829">
    <property type="entry name" value="DnaD-like_sf"/>
</dbReference>
<protein>
    <submittedName>
        <fullName evidence="4">DnaD domain protein</fullName>
    </submittedName>
</protein>
<dbReference type="Gene3D" id="1.10.10.630">
    <property type="entry name" value="DnaD domain-like"/>
    <property type="match status" value="2"/>
</dbReference>
<organism evidence="4 5">
    <name type="scientific">Candidatus Pseudoramibacter fermentans</name>
    <dbReference type="NCBI Taxonomy" id="2594427"/>
    <lineage>
        <taxon>Bacteria</taxon>
        <taxon>Bacillati</taxon>
        <taxon>Bacillota</taxon>
        <taxon>Clostridia</taxon>
        <taxon>Eubacteriales</taxon>
        <taxon>Eubacteriaceae</taxon>
        <taxon>Pseudoramibacter</taxon>
    </lineage>
</organism>
<feature type="domain" description="DnaB/C C-terminal" evidence="3">
    <location>
        <begin position="145"/>
        <end position="226"/>
    </location>
</feature>
<dbReference type="SUPFAM" id="SSF158499">
    <property type="entry name" value="DnaD domain-like"/>
    <property type="match status" value="2"/>
</dbReference>
<sequence>MGGGKRKMDKRHSTKFVFDSGNENYGITPVENAFINIYMPPANGDYVKVYLYGLKHCFSSASMPIDNELLSEELQITEGDVRKAWAYWQDQGILSVRYNDSGRAEVHYFSIPARILDNYPQPDAPANAEDTAPKNEQEAKIQEMFKIIEKMFSATLSVSTMQQLSEYLTDYHFEPETVILLTEYSLKNITAKGDHFTQSQAVRYMNKVADSWQDAGVITPEDADVYIAESRTRQRLYYGVLKAIGQNRSPMQTERETIDKWFDTYHFKPEIVKEALRRTTKPSVNYVDGILTRWHDAGMTTLDAVRQEAEDFRKNAGAKGPAQPAADADTRQREDLIDALADQDTQALWSLIDEQEELKSRDDH</sequence>
<evidence type="ECO:0000313" key="4">
    <source>
        <dbReference type="EMBL" id="MQM71922.1"/>
    </source>
</evidence>
<dbReference type="NCBIfam" id="TIGR01446">
    <property type="entry name" value="DnaD_dom"/>
    <property type="match status" value="1"/>
</dbReference>
<evidence type="ECO:0000259" key="3">
    <source>
        <dbReference type="Pfam" id="PF07261"/>
    </source>
</evidence>
<dbReference type="PIRSF" id="PIRSF033722">
    <property type="entry name" value="DnaD_CA_C3587_prd"/>
    <property type="match status" value="1"/>
</dbReference>
<gene>
    <name evidence="4" type="ORF">FRC53_00495</name>
</gene>
<evidence type="ECO:0000313" key="5">
    <source>
        <dbReference type="Proteomes" id="UP000473648"/>
    </source>
</evidence>
<evidence type="ECO:0000256" key="2">
    <source>
        <dbReference type="SAM" id="MobiDB-lite"/>
    </source>
</evidence>
<accession>A0A6L5GPG0</accession>
<reference evidence="4" key="1">
    <citation type="journal article" date="2020" name="Appl. Environ. Microbiol.">
        <title>Medium-Chain Fatty Acid Synthesis by 'Candidatus Weimeria bifida' gen. nov., sp. nov., and 'Candidatus Pseudoramibacter fermentans' sp. nov.</title>
        <authorList>
            <person name="Scarborough M.J."/>
            <person name="Myers K.S."/>
            <person name="Donohue T.J."/>
            <person name="Noguera D.R."/>
        </authorList>
    </citation>
    <scope>NUCLEOTIDE SEQUENCE</scope>
    <source>
        <strain evidence="4">EUB1.1</strain>
    </source>
</reference>
<keyword evidence="5" id="KW-1185">Reference proteome</keyword>
<dbReference type="InterPro" id="IPR006343">
    <property type="entry name" value="DnaB/C_C"/>
</dbReference>
<dbReference type="EMBL" id="VOGB01000003">
    <property type="protein sequence ID" value="MQM71922.1"/>
    <property type="molecule type" value="Genomic_DNA"/>
</dbReference>
<dbReference type="AlphaFoldDB" id="A0A6L5GPG0"/>
<name>A0A6L5GPG0_9FIRM</name>
<dbReference type="InterPro" id="IPR053162">
    <property type="entry name" value="DnaD"/>
</dbReference>
<dbReference type="Proteomes" id="UP000473648">
    <property type="component" value="Unassembled WGS sequence"/>
</dbReference>
<feature type="region of interest" description="Disordered" evidence="2">
    <location>
        <begin position="312"/>
        <end position="334"/>
    </location>
</feature>